<evidence type="ECO:0000256" key="10">
    <source>
        <dbReference type="ARBA" id="ARBA00022723"/>
    </source>
</evidence>
<dbReference type="SUPFAM" id="SSF52518">
    <property type="entry name" value="Thiamin diphosphate-binding fold (THDP-binding)"/>
    <property type="match status" value="2"/>
</dbReference>
<accession>A0ABN8WYL6</accession>
<dbReference type="InterPro" id="IPR029061">
    <property type="entry name" value="THDP-binding"/>
</dbReference>
<keyword evidence="14 16" id="KW-0704">Schiff base</keyword>
<comment type="cofactor">
    <cofactor evidence="3">
        <name>Mg(2+)</name>
        <dbReference type="ChEBI" id="CHEBI:18420"/>
    </cofactor>
</comment>
<protein>
    <recommendedName>
        <fullName evidence="16 17">Transaldolase</fullName>
        <ecNumber evidence="16 17">2.2.1.2</ecNumber>
    </recommendedName>
</protein>
<dbReference type="Proteomes" id="UP001162030">
    <property type="component" value="Chromosome"/>
</dbReference>
<dbReference type="InterPro" id="IPR049557">
    <property type="entry name" value="Transketolase_CS"/>
</dbReference>
<keyword evidence="12" id="KW-0460">Magnesium</keyword>
<comment type="cofactor">
    <cofactor evidence="4">
        <name>thiamine diphosphate</name>
        <dbReference type="ChEBI" id="CHEBI:58937"/>
    </cofactor>
</comment>
<feature type="domain" description="Transketolase-like pyrimidine-binding" evidence="18">
    <location>
        <begin position="681"/>
        <end position="845"/>
    </location>
</feature>
<dbReference type="RefSeq" id="WP_084162385.1">
    <property type="nucleotide sequence ID" value="NZ_OX458333.1"/>
</dbReference>
<sequence length="983" mass="107294">MNALLKLVEHGQSYWIDNLTRRMITSGELECRVRREGLRGVTSNPQIFQKAITGTKDYDEQIENLVGGGRPCPDVREIYEALVTTDIRNACDILRPVYDDTSGLDGYVSLEVSPHLAHYTEASIEQARHLFRLVDRPNLFIKIPGTLAGLPAIEELLFEGINVNITLLFSVERYEAVAEAYLRALERRREAGLPLDEVASVASFFLSRIDVLTDELLRHRITPEVTRRPEPDPKTMLGKSAIANAKLAYQSFKRIIESDRWKALEDKGARVQRMLWASTSTKNPAYSDVMYVEPLIGPNTVNTMPEKTIDAFADHGAVRDTIEEGLDEANAVMNGLAKLGIDFGLVTAQLENEGVQKFIEPYDALMASLADKCQKYSNRRSVDLLQKVARELRRDVVTMTTEAGSGHPTSSLSCADIVAALFFHEMRWDPTDPSARDVDTFVLSKGHAAPILWAALHQSGACHESLTSLRKLGSTFEGHPTPTNPWVKVATGSLGQGLAAANGIALANRLDGIPGRVYCLLGDGECSEGSVWEAAQFASLNKLSGLVAIVDVNGLGQTGPTPYGHRTEVFARRFQSFGWSTIEIDGHDIEALLDALYRARKGGPTAIIAKTEKGRGVSFLEGVHGWHGKALDREAMEKALRELGETGVHMTVEPRRLGQIRRSESEPVPPLKPGYRPGEKVATRKGFGIALEKLGESMPDLVVLDGDVSNSTYTEFFARRYPKRFFQSYIAEQNLVGTALGLAVSGKVPVAATFACFLSRAYDFIRMAGHSRPPHLVLCGSHAGVSIGEDGPSQMGLEDLAMFRALAGSTVLYPCDAVSAERLTELAVKTPGIVYLRTTRPSTPVIYSEAEDFPIGGSKVLRSGGNDRFTVVAAGITVHDALAAHDSLKQRGISVRVIDAYSVKPLDVATLEQAARETQGIVVVEDHWRDGGLGDAVAAALNSTVPVHRLAVSKEPRSGTMEQLLERHGISRRAIEEAILAFG</sequence>
<dbReference type="PROSITE" id="PS00801">
    <property type="entry name" value="TRANSKETOLASE_1"/>
    <property type="match status" value="1"/>
</dbReference>
<dbReference type="InterPro" id="IPR018225">
    <property type="entry name" value="Transaldolase_AS"/>
</dbReference>
<dbReference type="InterPro" id="IPR004732">
    <property type="entry name" value="Transaldolase_2"/>
</dbReference>
<comment type="subcellular location">
    <subcellularLocation>
        <location evidence="16">Cytoplasm</location>
    </subcellularLocation>
</comment>
<evidence type="ECO:0000256" key="6">
    <source>
        <dbReference type="ARBA" id="ARBA00007131"/>
    </source>
</evidence>
<comment type="similarity">
    <text evidence="6">Belongs to the transketolase family.</text>
</comment>
<dbReference type="NCBIfam" id="NF004559">
    <property type="entry name" value="PRK05899.2-5"/>
    <property type="match status" value="1"/>
</dbReference>
<keyword evidence="20" id="KW-1185">Reference proteome</keyword>
<evidence type="ECO:0000313" key="20">
    <source>
        <dbReference type="Proteomes" id="UP001162030"/>
    </source>
</evidence>
<evidence type="ECO:0000256" key="3">
    <source>
        <dbReference type="ARBA" id="ARBA00001946"/>
    </source>
</evidence>
<name>A0ABN8WYL6_9GAMM</name>
<evidence type="ECO:0000256" key="4">
    <source>
        <dbReference type="ARBA" id="ARBA00001964"/>
    </source>
</evidence>
<keyword evidence="10" id="KW-0479">Metal-binding</keyword>
<evidence type="ECO:0000256" key="8">
    <source>
        <dbReference type="ARBA" id="ARBA00011738"/>
    </source>
</evidence>
<comment type="subunit">
    <text evidence="8">Homodimer.</text>
</comment>
<evidence type="ECO:0000313" key="19">
    <source>
        <dbReference type="EMBL" id="CAI8764245.1"/>
    </source>
</evidence>
<organism evidence="19 20">
    <name type="scientific">Methylocaldum szegediense</name>
    <dbReference type="NCBI Taxonomy" id="73780"/>
    <lineage>
        <taxon>Bacteria</taxon>
        <taxon>Pseudomonadati</taxon>
        <taxon>Pseudomonadota</taxon>
        <taxon>Gammaproteobacteria</taxon>
        <taxon>Methylococcales</taxon>
        <taxon>Methylococcaceae</taxon>
        <taxon>Methylocaldum</taxon>
    </lineage>
</organism>
<dbReference type="HAMAP" id="MF_00493">
    <property type="entry name" value="Transaldolase_2"/>
    <property type="match status" value="1"/>
</dbReference>
<keyword evidence="16" id="KW-0570">Pentose shunt</keyword>
<gene>
    <name evidence="16" type="primary">tal</name>
    <name evidence="19" type="ORF">MSZNOR_0903</name>
</gene>
<keyword evidence="11" id="KW-0106">Calcium</keyword>
<dbReference type="Gene3D" id="3.20.20.70">
    <property type="entry name" value="Aldolase class I"/>
    <property type="match status" value="1"/>
</dbReference>
<evidence type="ECO:0000256" key="12">
    <source>
        <dbReference type="ARBA" id="ARBA00022842"/>
    </source>
</evidence>
<dbReference type="Pfam" id="PF00923">
    <property type="entry name" value="TAL_FSA"/>
    <property type="match status" value="1"/>
</dbReference>
<dbReference type="SUPFAM" id="SSF52922">
    <property type="entry name" value="TK C-terminal domain-like"/>
    <property type="match status" value="1"/>
</dbReference>
<dbReference type="InterPro" id="IPR009014">
    <property type="entry name" value="Transketo_C/PFOR_II"/>
</dbReference>
<dbReference type="EC" id="2.2.1.2" evidence="16 17"/>
<dbReference type="InterPro" id="IPR005474">
    <property type="entry name" value="Transketolase_N"/>
</dbReference>
<dbReference type="CDD" id="cd00955">
    <property type="entry name" value="Transaldolase_like"/>
    <property type="match status" value="1"/>
</dbReference>
<dbReference type="CDD" id="cd02012">
    <property type="entry name" value="TPP_TK"/>
    <property type="match status" value="1"/>
</dbReference>
<dbReference type="GO" id="GO:0004802">
    <property type="term" value="F:transketolase activity"/>
    <property type="evidence" value="ECO:0007669"/>
    <property type="project" value="UniProtKB-EC"/>
</dbReference>
<dbReference type="InterPro" id="IPR001585">
    <property type="entry name" value="TAL/FSA"/>
</dbReference>
<dbReference type="PROSITE" id="PS00958">
    <property type="entry name" value="TRANSALDOLASE_2"/>
    <property type="match status" value="1"/>
</dbReference>
<dbReference type="InterPro" id="IPR020826">
    <property type="entry name" value="Transketolase_BS"/>
</dbReference>
<evidence type="ECO:0000256" key="1">
    <source>
        <dbReference type="ARBA" id="ARBA00001913"/>
    </source>
</evidence>
<proteinExistence type="inferred from homology"/>
<comment type="cofactor">
    <cofactor evidence="1">
        <name>Ca(2+)</name>
        <dbReference type="ChEBI" id="CHEBI:29108"/>
    </cofactor>
</comment>
<evidence type="ECO:0000259" key="18">
    <source>
        <dbReference type="SMART" id="SM00861"/>
    </source>
</evidence>
<dbReference type="Pfam" id="PF00456">
    <property type="entry name" value="Transketolase_N"/>
    <property type="match status" value="1"/>
</dbReference>
<comment type="similarity">
    <text evidence="7 16">Belongs to the transaldolase family. Type 2 subfamily.</text>
</comment>
<evidence type="ECO:0000256" key="11">
    <source>
        <dbReference type="ARBA" id="ARBA00022837"/>
    </source>
</evidence>
<dbReference type="PROSITE" id="PS00802">
    <property type="entry name" value="TRANSKETOLASE_2"/>
    <property type="match status" value="1"/>
</dbReference>
<dbReference type="InterPro" id="IPR013785">
    <property type="entry name" value="Aldolase_TIM"/>
</dbReference>
<dbReference type="NCBIfam" id="NF002881">
    <property type="entry name" value="PRK03343.1"/>
    <property type="match status" value="1"/>
</dbReference>
<keyword evidence="13" id="KW-0786">Thiamine pyrophosphate</keyword>
<dbReference type="Gene3D" id="3.40.50.970">
    <property type="match status" value="2"/>
</dbReference>
<evidence type="ECO:0000256" key="2">
    <source>
        <dbReference type="ARBA" id="ARBA00001936"/>
    </source>
</evidence>
<dbReference type="PANTHER" id="PTHR43195">
    <property type="entry name" value="TRANSKETOLASE"/>
    <property type="match status" value="1"/>
</dbReference>
<feature type="active site" description="Schiff-base intermediate with substrate" evidence="16">
    <location>
        <position position="142"/>
    </location>
</feature>
<dbReference type="EMBL" id="OX458333">
    <property type="protein sequence ID" value="CAI8764245.1"/>
    <property type="molecule type" value="Genomic_DNA"/>
</dbReference>
<dbReference type="InterPro" id="IPR051424">
    <property type="entry name" value="Transketolase-like"/>
</dbReference>
<evidence type="ECO:0000256" key="5">
    <source>
        <dbReference type="ARBA" id="ARBA00003518"/>
    </source>
</evidence>
<dbReference type="Gene3D" id="3.40.50.920">
    <property type="match status" value="1"/>
</dbReference>
<keyword evidence="16" id="KW-0963">Cytoplasm</keyword>
<evidence type="ECO:0000256" key="16">
    <source>
        <dbReference type="HAMAP-Rule" id="MF_00493"/>
    </source>
</evidence>
<evidence type="ECO:0000256" key="13">
    <source>
        <dbReference type="ARBA" id="ARBA00023052"/>
    </source>
</evidence>
<dbReference type="InterPro" id="IPR033248">
    <property type="entry name" value="Transketolase_C"/>
</dbReference>
<comment type="pathway">
    <text evidence="16">Carbohydrate degradation; pentose phosphate pathway; D-glyceraldehyde 3-phosphate and beta-D-fructose 6-phosphate from D-ribose 5-phosphate and D-xylulose 5-phosphate (non-oxidative stage): step 2/3.</text>
</comment>
<dbReference type="SMART" id="SM00861">
    <property type="entry name" value="Transket_pyr"/>
    <property type="match status" value="1"/>
</dbReference>
<dbReference type="SUPFAM" id="SSF51569">
    <property type="entry name" value="Aldolase"/>
    <property type="match status" value="1"/>
</dbReference>
<evidence type="ECO:0000256" key="14">
    <source>
        <dbReference type="ARBA" id="ARBA00023270"/>
    </source>
</evidence>
<keyword evidence="9 16" id="KW-0808">Transferase</keyword>
<evidence type="ECO:0000256" key="15">
    <source>
        <dbReference type="ARBA" id="ARBA00048810"/>
    </source>
</evidence>
<dbReference type="Pfam" id="PF02780">
    <property type="entry name" value="Transketolase_C"/>
    <property type="match status" value="1"/>
</dbReference>
<comment type="function">
    <text evidence="5 16">Transaldolase is important for the balance of metabolites in the pentose-phosphate pathway.</text>
</comment>
<comment type="cofactor">
    <cofactor evidence="2">
        <name>Mn(2+)</name>
        <dbReference type="ChEBI" id="CHEBI:29035"/>
    </cofactor>
</comment>
<dbReference type="Pfam" id="PF02779">
    <property type="entry name" value="Transket_pyr"/>
    <property type="match status" value="1"/>
</dbReference>
<evidence type="ECO:0000256" key="9">
    <source>
        <dbReference type="ARBA" id="ARBA00022679"/>
    </source>
</evidence>
<evidence type="ECO:0000256" key="17">
    <source>
        <dbReference type="NCBIfam" id="TIGR00876"/>
    </source>
</evidence>
<dbReference type="NCBIfam" id="TIGR00876">
    <property type="entry name" value="tal_mycobact"/>
    <property type="match status" value="1"/>
</dbReference>
<reference evidence="19 20" key="1">
    <citation type="submission" date="2023-03" db="EMBL/GenBank/DDBJ databases">
        <authorList>
            <person name="Pearce D."/>
        </authorList>
    </citation>
    <scope>NUCLEOTIDE SEQUENCE [LARGE SCALE GENOMIC DNA]</scope>
    <source>
        <strain evidence="19">Msz</strain>
    </source>
</reference>
<evidence type="ECO:0000256" key="7">
    <source>
        <dbReference type="ARBA" id="ARBA00008426"/>
    </source>
</evidence>
<dbReference type="PANTHER" id="PTHR43195:SF1">
    <property type="entry name" value="FI06132P-RELATED"/>
    <property type="match status" value="1"/>
</dbReference>
<dbReference type="CDD" id="cd07033">
    <property type="entry name" value="TPP_PYR_DXS_TK_like"/>
    <property type="match status" value="1"/>
</dbReference>
<comment type="catalytic activity">
    <reaction evidence="15 16">
        <text>D-sedoheptulose 7-phosphate + D-glyceraldehyde 3-phosphate = D-erythrose 4-phosphate + beta-D-fructose 6-phosphate</text>
        <dbReference type="Rhea" id="RHEA:17053"/>
        <dbReference type="ChEBI" id="CHEBI:16897"/>
        <dbReference type="ChEBI" id="CHEBI:57483"/>
        <dbReference type="ChEBI" id="CHEBI:57634"/>
        <dbReference type="ChEBI" id="CHEBI:59776"/>
        <dbReference type="EC" id="2.2.1.2"/>
    </reaction>
</comment>
<dbReference type="InterPro" id="IPR005475">
    <property type="entry name" value="Transketolase-like_Pyr-bd"/>
</dbReference>